<dbReference type="Proteomes" id="UP000186955">
    <property type="component" value="Unassembled WGS sequence"/>
</dbReference>
<proteinExistence type="predicted"/>
<evidence type="ECO:0000313" key="2">
    <source>
        <dbReference type="Proteomes" id="UP000186955"/>
    </source>
</evidence>
<accession>A0A1Q5TXT8</accession>
<organism evidence="1 2">
    <name type="scientific">Penicillium subrubescens</name>
    <dbReference type="NCBI Taxonomy" id="1316194"/>
    <lineage>
        <taxon>Eukaryota</taxon>
        <taxon>Fungi</taxon>
        <taxon>Dikarya</taxon>
        <taxon>Ascomycota</taxon>
        <taxon>Pezizomycotina</taxon>
        <taxon>Eurotiomycetes</taxon>
        <taxon>Eurotiomycetidae</taxon>
        <taxon>Eurotiales</taxon>
        <taxon>Aspergillaceae</taxon>
        <taxon>Penicillium</taxon>
    </lineage>
</organism>
<keyword evidence="2" id="KW-1185">Reference proteome</keyword>
<dbReference type="EMBL" id="MNBE01000607">
    <property type="protein sequence ID" value="OKP05009.1"/>
    <property type="molecule type" value="Genomic_DNA"/>
</dbReference>
<protein>
    <submittedName>
        <fullName evidence="1">Uncharacterized protein</fullName>
    </submittedName>
</protein>
<name>A0A1Q5TXT8_9EURO</name>
<sequence>MAQRQDPVFAKSVAAQIDYSDYVSTNAASQGNLNQATDAPDEYQLNPLDDLENVNDFDTWLDDVYRVLRQKGLWRFIDSSILRPLRDSPLADR</sequence>
<gene>
    <name evidence="1" type="ORF">PENSUB_6754</name>
</gene>
<reference evidence="1 2" key="1">
    <citation type="submission" date="2016-10" db="EMBL/GenBank/DDBJ databases">
        <title>Genome sequence of the ascomycete fungus Penicillium subrubescens.</title>
        <authorList>
            <person name="De Vries R.P."/>
            <person name="Peng M."/>
            <person name="Dilokpimol A."/>
            <person name="Hilden K."/>
            <person name="Makela M.R."/>
            <person name="Grigoriev I."/>
            <person name="Riley R."/>
            <person name="Granchi Z."/>
        </authorList>
    </citation>
    <scope>NUCLEOTIDE SEQUENCE [LARGE SCALE GENOMIC DNA]</scope>
    <source>
        <strain evidence="1 2">CBS 132785</strain>
    </source>
</reference>
<dbReference type="AlphaFoldDB" id="A0A1Q5TXT8"/>
<evidence type="ECO:0000313" key="1">
    <source>
        <dbReference type="EMBL" id="OKP05009.1"/>
    </source>
</evidence>
<comment type="caution">
    <text evidence="1">The sequence shown here is derived from an EMBL/GenBank/DDBJ whole genome shotgun (WGS) entry which is preliminary data.</text>
</comment>